<feature type="binding site" evidence="10">
    <location>
        <position position="271"/>
    </location>
    <ligand>
        <name>a divalent metal cation</name>
        <dbReference type="ChEBI" id="CHEBI:60240"/>
    </ligand>
</feature>
<evidence type="ECO:0000256" key="3">
    <source>
        <dbReference type="ARBA" id="ARBA00004496"/>
    </source>
</evidence>
<comment type="caution">
    <text evidence="15">The sequence shown here is derived from an EMBL/GenBank/DDBJ whole genome shotgun (WGS) entry which is preliminary data.</text>
</comment>
<evidence type="ECO:0000256" key="10">
    <source>
        <dbReference type="PROSITE-ProRule" id="PRU01319"/>
    </source>
</evidence>
<protein>
    <recommendedName>
        <fullName evidence="11">Ribonuclease</fullName>
        <ecNumber evidence="11">3.1.26.4</ecNumber>
    </recommendedName>
</protein>
<dbReference type="GO" id="GO:0032299">
    <property type="term" value="C:ribonuclease H2 complex"/>
    <property type="evidence" value="ECO:0007669"/>
    <property type="project" value="TreeGrafter"/>
</dbReference>
<feature type="binding site" evidence="10">
    <location>
        <position position="169"/>
    </location>
    <ligand>
        <name>a divalent metal cation</name>
        <dbReference type="ChEBI" id="CHEBI:60240"/>
    </ligand>
</feature>
<feature type="domain" description="RNase H type-2" evidence="13">
    <location>
        <begin position="162"/>
        <end position="371"/>
    </location>
</feature>
<dbReference type="Proteomes" id="UP000266489">
    <property type="component" value="Unassembled WGS sequence"/>
</dbReference>
<dbReference type="PROSITE" id="PS51975">
    <property type="entry name" value="RNASE_H_2"/>
    <property type="match status" value="1"/>
</dbReference>
<proteinExistence type="inferred from homology"/>
<dbReference type="InterPro" id="IPR012295">
    <property type="entry name" value="TBP_dom_sf"/>
</dbReference>
<evidence type="ECO:0000256" key="12">
    <source>
        <dbReference type="SAM" id="MobiDB-lite"/>
    </source>
</evidence>
<comment type="similarity">
    <text evidence="4">Belongs to the RNase HII family. RnhC subfamily.</text>
</comment>
<comment type="cofactor">
    <cofactor evidence="10">
        <name>Mn(2+)</name>
        <dbReference type="ChEBI" id="CHEBI:29035"/>
    </cofactor>
    <cofactor evidence="10">
        <name>Mg(2+)</name>
        <dbReference type="ChEBI" id="CHEBI:18420"/>
    </cofactor>
    <text evidence="10">Manganese or magnesium. Binds 1 divalent metal ion per monomer in the absence of substrate. May bind a second metal ion after substrate binding.</text>
</comment>
<keyword evidence="5" id="KW-0963">Cytoplasm</keyword>
<dbReference type="GO" id="GO:0043137">
    <property type="term" value="P:DNA replication, removal of RNA primer"/>
    <property type="evidence" value="ECO:0007669"/>
    <property type="project" value="TreeGrafter"/>
</dbReference>
<evidence type="ECO:0000256" key="5">
    <source>
        <dbReference type="ARBA" id="ARBA00022490"/>
    </source>
</evidence>
<dbReference type="PANTHER" id="PTHR10954">
    <property type="entry name" value="RIBONUCLEASE H2 SUBUNIT A"/>
    <property type="match status" value="1"/>
</dbReference>
<dbReference type="Proteomes" id="UP000266260">
    <property type="component" value="Unassembled WGS sequence"/>
</dbReference>
<dbReference type="EMBL" id="QXIU01000035">
    <property type="protein sequence ID" value="RIE15168.1"/>
    <property type="molecule type" value="Genomic_DNA"/>
</dbReference>
<evidence type="ECO:0000256" key="11">
    <source>
        <dbReference type="RuleBase" id="RU003515"/>
    </source>
</evidence>
<keyword evidence="7 10" id="KW-0479">Metal-binding</keyword>
<evidence type="ECO:0000256" key="4">
    <source>
        <dbReference type="ARBA" id="ARBA00008378"/>
    </source>
</evidence>
<dbReference type="PANTHER" id="PTHR10954:SF23">
    <property type="entry name" value="RIBONUCLEASE"/>
    <property type="match status" value="1"/>
</dbReference>
<evidence type="ECO:0000256" key="9">
    <source>
        <dbReference type="ARBA" id="ARBA00022801"/>
    </source>
</evidence>
<dbReference type="GO" id="GO:0006298">
    <property type="term" value="P:mismatch repair"/>
    <property type="evidence" value="ECO:0007669"/>
    <property type="project" value="TreeGrafter"/>
</dbReference>
<dbReference type="GO" id="GO:0004523">
    <property type="term" value="F:RNA-DNA hybrid ribonuclease activity"/>
    <property type="evidence" value="ECO:0007669"/>
    <property type="project" value="UniProtKB-UniRule"/>
</dbReference>
<dbReference type="Gene3D" id="3.30.310.10">
    <property type="entry name" value="TATA-Binding Protein"/>
    <property type="match status" value="1"/>
</dbReference>
<name>A0A398DST2_9BACT</name>
<comment type="catalytic activity">
    <reaction evidence="1 10 11">
        <text>Endonucleolytic cleavage to 5'-phosphomonoester.</text>
        <dbReference type="EC" id="3.1.26.4"/>
    </reaction>
</comment>
<dbReference type="InterPro" id="IPR036397">
    <property type="entry name" value="RNaseH_sf"/>
</dbReference>
<dbReference type="GO" id="GO:0003723">
    <property type="term" value="F:RNA binding"/>
    <property type="evidence" value="ECO:0007669"/>
    <property type="project" value="UniProtKB-UniRule"/>
</dbReference>
<dbReference type="GO" id="GO:0005737">
    <property type="term" value="C:cytoplasm"/>
    <property type="evidence" value="ECO:0007669"/>
    <property type="project" value="UniProtKB-SubCell"/>
</dbReference>
<dbReference type="InterPro" id="IPR012337">
    <property type="entry name" value="RNaseH-like_sf"/>
</dbReference>
<dbReference type="Gene3D" id="3.30.420.10">
    <property type="entry name" value="Ribonuclease H-like superfamily/Ribonuclease H"/>
    <property type="match status" value="1"/>
</dbReference>
<evidence type="ECO:0000313" key="17">
    <source>
        <dbReference type="Proteomes" id="UP000266489"/>
    </source>
</evidence>
<dbReference type="SUPFAM" id="SSF53098">
    <property type="entry name" value="Ribonuclease H-like"/>
    <property type="match status" value="1"/>
</dbReference>
<comment type="subcellular location">
    <subcellularLocation>
        <location evidence="3">Cytoplasm</location>
    </subcellularLocation>
</comment>
<accession>A0A398DST2</accession>
<feature type="region of interest" description="Disordered" evidence="12">
    <location>
        <begin position="1"/>
        <end position="60"/>
    </location>
</feature>
<dbReference type="Pfam" id="PF11858">
    <property type="entry name" value="DUF3378"/>
    <property type="match status" value="1"/>
</dbReference>
<keyword evidence="16" id="KW-1185">Reference proteome</keyword>
<keyword evidence="9 10" id="KW-0378">Hydrolase</keyword>
<evidence type="ECO:0000256" key="1">
    <source>
        <dbReference type="ARBA" id="ARBA00000077"/>
    </source>
</evidence>
<gene>
    <name evidence="15" type="ORF">SMC5_01295</name>
    <name evidence="14" type="ORF">SMC6_01455</name>
</gene>
<dbReference type="InterPro" id="IPR024567">
    <property type="entry name" value="RNase_HII/HIII_dom"/>
</dbReference>
<dbReference type="InterPro" id="IPR024568">
    <property type="entry name" value="RNase_HIII_N"/>
</dbReference>
<organism evidence="15 17">
    <name type="scientific">Candidatus Cryosericum odellii</name>
    <dbReference type="NCBI Taxonomy" id="2290917"/>
    <lineage>
        <taxon>Bacteria</taxon>
        <taxon>Pseudomonadati</taxon>
        <taxon>Caldisericota/Cryosericota group</taxon>
        <taxon>Candidatus Cryosericota</taxon>
        <taxon>Candidatus Cryosericia</taxon>
        <taxon>Candidatus Cryosericales</taxon>
        <taxon>Candidatus Cryosericaceae</taxon>
        <taxon>Candidatus Cryosericum</taxon>
    </lineage>
</organism>
<evidence type="ECO:0000256" key="7">
    <source>
        <dbReference type="ARBA" id="ARBA00022723"/>
    </source>
</evidence>
<reference evidence="16 17" key="1">
    <citation type="submission" date="2018-09" db="EMBL/GenBank/DDBJ databases">
        <title>Discovery and Ecogenomic Context for Candidatus Cryosericales, a Global Caldiserica Order Active in Thawing Permafrost.</title>
        <authorList>
            <person name="Martinez M.A."/>
            <person name="Woodcroft B.J."/>
            <person name="Ignacio Espinoza J.C."/>
            <person name="Zayed A."/>
            <person name="Singleton C.M."/>
            <person name="Boyd J."/>
            <person name="Li Y.-F."/>
            <person name="Purvine S."/>
            <person name="Maughan H."/>
            <person name="Hodgkins S.B."/>
            <person name="Anderson D."/>
            <person name="Sederholm M."/>
            <person name="Temperton B."/>
            <person name="Saleska S.R."/>
            <person name="Tyson G.W."/>
            <person name="Rich V.I."/>
        </authorList>
    </citation>
    <scope>NUCLEOTIDE SEQUENCE [LARGE SCALE GENOMIC DNA]</scope>
    <source>
        <strain evidence="15 17">SMC5</strain>
        <strain evidence="14 16">SMC6</strain>
    </source>
</reference>
<dbReference type="AlphaFoldDB" id="A0A398DST2"/>
<keyword evidence="6 10" id="KW-0540">Nuclease</keyword>
<sequence>MDMPCSRGKRSSTSPANGIGTVLSTTSRQTPRSTRRSRVESPSSLHNRLSTDSSRGPATAGPLVFDRCCTSVERGDNPFMNTVKTMTHEQQERLRSVLTAAGAIEDPELPAGTYFLARSEGSVVTAYRSGKVLFQGHDCDRQIRLAEGILAHVEPVSKGFEFPIVGGDESGKGDLFGPLVVAAFAARDESERREVVRAGARDCKLMTDAEVHTVATRLDGIGRSSIRILMPQEYNARYAAVHNVNILLNEIYAELLLELAAASKAHTVILDKYGGRAMALWKTPQSFRFVVETHAERYPEVAAASVLARAAFLDGLERTARDSGVVRLPKGASMEAQAFMRRLASDKGKDVLRSVAKVNFAPVKGCLESLF</sequence>
<dbReference type="EC" id="3.1.26.4" evidence="11"/>
<feature type="compositionally biased region" description="Polar residues" evidence="12">
    <location>
        <begin position="40"/>
        <end position="56"/>
    </location>
</feature>
<comment type="function">
    <text evidence="2 11">Endonuclease that specifically degrades the RNA of RNA-DNA hybrids.</text>
</comment>
<dbReference type="InterPro" id="IPR001352">
    <property type="entry name" value="RNase_HII/HIII"/>
</dbReference>
<dbReference type="Pfam" id="PF01351">
    <property type="entry name" value="RNase_HII"/>
    <property type="match status" value="1"/>
</dbReference>
<accession>A0A398D6X1</accession>
<feature type="binding site" evidence="10">
    <location>
        <position position="168"/>
    </location>
    <ligand>
        <name>a divalent metal cation</name>
        <dbReference type="ChEBI" id="CHEBI:60240"/>
    </ligand>
</feature>
<evidence type="ECO:0000313" key="16">
    <source>
        <dbReference type="Proteomes" id="UP000266260"/>
    </source>
</evidence>
<evidence type="ECO:0000313" key="15">
    <source>
        <dbReference type="EMBL" id="RIE15168.1"/>
    </source>
</evidence>
<dbReference type="GO" id="GO:0046872">
    <property type="term" value="F:metal ion binding"/>
    <property type="evidence" value="ECO:0007669"/>
    <property type="project" value="UniProtKB-KW"/>
</dbReference>
<evidence type="ECO:0000313" key="14">
    <source>
        <dbReference type="EMBL" id="RIE10280.1"/>
    </source>
</evidence>
<evidence type="ECO:0000259" key="13">
    <source>
        <dbReference type="PROSITE" id="PS51975"/>
    </source>
</evidence>
<evidence type="ECO:0000256" key="8">
    <source>
        <dbReference type="ARBA" id="ARBA00022759"/>
    </source>
</evidence>
<evidence type="ECO:0000256" key="6">
    <source>
        <dbReference type="ARBA" id="ARBA00022722"/>
    </source>
</evidence>
<evidence type="ECO:0000256" key="2">
    <source>
        <dbReference type="ARBA" id="ARBA00004065"/>
    </source>
</evidence>
<keyword evidence="8 10" id="KW-0255">Endonuclease</keyword>
<dbReference type="EMBL" id="QXIT01000031">
    <property type="protein sequence ID" value="RIE10280.1"/>
    <property type="molecule type" value="Genomic_DNA"/>
</dbReference>
<dbReference type="OrthoDB" id="9777935at2"/>